<accession>A0A8B9GLX4</accession>
<evidence type="ECO:0000256" key="22">
    <source>
        <dbReference type="ARBA" id="ARBA00052378"/>
    </source>
</evidence>
<dbReference type="Proteomes" id="UP000752171">
    <property type="component" value="Unassembled WGS sequence"/>
</dbReference>
<gene>
    <name evidence="30" type="primary">CYP2U1</name>
    <name evidence="30" type="ORF">AMEX_G10164</name>
</gene>
<evidence type="ECO:0000256" key="19">
    <source>
        <dbReference type="ARBA" id="ARBA00049206"/>
    </source>
</evidence>
<comment type="catalytic activity">
    <reaction evidence="19">
        <text>(5Z,8Z,11Z,14Z)-eicosatetraenoate + reduced [NADPH--hemoprotein reductase] + O2 = 19-hydroxy-(5Z,8Z,11Z,14Z)-eicosatetraenoate + oxidized [NADPH--hemoprotein reductase] + H2O + H(+)</text>
        <dbReference type="Rhea" id="RHEA:39759"/>
        <dbReference type="Rhea" id="RHEA-COMP:11964"/>
        <dbReference type="Rhea" id="RHEA-COMP:11965"/>
        <dbReference type="ChEBI" id="CHEBI:15377"/>
        <dbReference type="ChEBI" id="CHEBI:15378"/>
        <dbReference type="ChEBI" id="CHEBI:15379"/>
        <dbReference type="ChEBI" id="CHEBI:32395"/>
        <dbReference type="ChEBI" id="CHEBI:57618"/>
        <dbReference type="ChEBI" id="CHEBI:58210"/>
        <dbReference type="ChEBI" id="CHEBI:76627"/>
    </reaction>
    <physiologicalReaction direction="left-to-right" evidence="19">
        <dbReference type="Rhea" id="RHEA:39760"/>
    </physiologicalReaction>
</comment>
<evidence type="ECO:0000256" key="8">
    <source>
        <dbReference type="ARBA" id="ARBA00022723"/>
    </source>
</evidence>
<evidence type="ECO:0000256" key="2">
    <source>
        <dbReference type="ARBA" id="ARBA00004154"/>
    </source>
</evidence>
<comment type="catalytic activity">
    <reaction evidence="21">
        <text>N-[(5Z,8Z,11Z,14Z)-eicosatetraenoyl]-serotonin + reduced [NADPH--hemoprotein reductase] + O2 = 2-oxo-N-[(5Z,8Z,11Z,14Z)-eicosatetraenoyl]-serotonin + oxidized [NADPH--hemoprotein reductase] + H2O + H(+)</text>
        <dbReference type="Rhea" id="RHEA:50296"/>
        <dbReference type="Rhea" id="RHEA-COMP:11964"/>
        <dbReference type="Rhea" id="RHEA-COMP:11965"/>
        <dbReference type="ChEBI" id="CHEBI:15377"/>
        <dbReference type="ChEBI" id="CHEBI:15378"/>
        <dbReference type="ChEBI" id="CHEBI:15379"/>
        <dbReference type="ChEBI" id="CHEBI:57618"/>
        <dbReference type="ChEBI" id="CHEBI:58210"/>
        <dbReference type="ChEBI" id="CHEBI:132255"/>
        <dbReference type="ChEBI" id="CHEBI:132256"/>
    </reaction>
    <physiologicalReaction direction="left-to-right" evidence="21">
        <dbReference type="Rhea" id="RHEA:50297"/>
    </physiologicalReaction>
</comment>
<dbReference type="GeneID" id="103032979"/>
<dbReference type="GO" id="GO:0005506">
    <property type="term" value="F:iron ion binding"/>
    <property type="evidence" value="ECO:0007669"/>
    <property type="project" value="InterPro"/>
</dbReference>
<keyword evidence="18 29" id="KW-0472">Membrane</keyword>
<evidence type="ECO:0000256" key="25">
    <source>
        <dbReference type="ARBA" id="ARBA00067282"/>
    </source>
</evidence>
<comment type="subcellular location">
    <subcellularLocation>
        <location evidence="4">Endoplasmic reticulum membrane</location>
        <topology evidence="4">Multi-pass membrane protein</topology>
    </subcellularLocation>
    <subcellularLocation>
        <location evidence="2">Microsome membrane</location>
        <topology evidence="2">Multi-pass membrane protein</topology>
    </subcellularLocation>
    <subcellularLocation>
        <location evidence="3">Mitochondrion inner membrane</location>
        <topology evidence="3">Multi-pass membrane protein</topology>
    </subcellularLocation>
</comment>
<evidence type="ECO:0000313" key="33">
    <source>
        <dbReference type="Proteomes" id="UP000752171"/>
    </source>
</evidence>
<dbReference type="InterPro" id="IPR001128">
    <property type="entry name" value="Cyt_P450"/>
</dbReference>
<dbReference type="OMA" id="EPCIQQG"/>
<evidence type="ECO:0000256" key="18">
    <source>
        <dbReference type="ARBA" id="ARBA00023136"/>
    </source>
</evidence>
<keyword evidence="13 28" id="KW-0560">Oxidoreductase</keyword>
<keyword evidence="8 27" id="KW-0479">Metal-binding</keyword>
<evidence type="ECO:0000256" key="16">
    <source>
        <dbReference type="ARBA" id="ARBA00023098"/>
    </source>
</evidence>
<dbReference type="PANTHER" id="PTHR24300:SF397">
    <property type="entry name" value="CYTOCHROME P450 2U1"/>
    <property type="match status" value="1"/>
</dbReference>
<dbReference type="GO" id="GO:0102033">
    <property type="term" value="F:long-chain fatty acid omega-hydroxylase activity"/>
    <property type="evidence" value="ECO:0007669"/>
    <property type="project" value="UniProtKB-EC"/>
</dbReference>
<evidence type="ECO:0000256" key="4">
    <source>
        <dbReference type="ARBA" id="ARBA00004477"/>
    </source>
</evidence>
<dbReference type="InterPro" id="IPR036396">
    <property type="entry name" value="Cyt_P450_sf"/>
</dbReference>
<dbReference type="KEGG" id="amex:103032979"/>
<evidence type="ECO:0000256" key="7">
    <source>
        <dbReference type="ARBA" id="ARBA00022692"/>
    </source>
</evidence>
<keyword evidence="6 27" id="KW-0349">Heme</keyword>
<dbReference type="CTD" id="113612"/>
<evidence type="ECO:0000313" key="32">
    <source>
        <dbReference type="Proteomes" id="UP000694621"/>
    </source>
</evidence>
<dbReference type="InterPro" id="IPR050182">
    <property type="entry name" value="Cytochrome_P450_fam2"/>
</dbReference>
<evidence type="ECO:0000256" key="26">
    <source>
        <dbReference type="ARBA" id="ARBA00079181"/>
    </source>
</evidence>
<evidence type="ECO:0000256" key="27">
    <source>
        <dbReference type="PIRSR" id="PIRSR602401-1"/>
    </source>
</evidence>
<keyword evidence="9" id="KW-0999">Mitochondrion inner membrane</keyword>
<comment type="cofactor">
    <cofactor evidence="1 27">
        <name>heme</name>
        <dbReference type="ChEBI" id="CHEBI:30413"/>
    </cofactor>
</comment>
<sequence>METGFRQLWQEVRLSPLSSVNIAALAVFLVVFFLFRHFGRTRRFLNIPPGPTPLPVVGNFGSLVVPPFVLKLFARRGDYENSQAHPLSPQVGLMQLSRLYGNVYSIFVGNQLLVVLNGYEMVKDAMTNYAEVFSDRPDIPLVSILTKRKGIVFAPYGTVWRRQRKFCHTALRNFGLGKLSLEPCIHEGFTIVKAELLKRSQEAGAAGMDLTPLISNAVSNVISSISLGQRFHHQDEEFRTQLNLMASGLEISVNSPALLINIFPWLYYLPFGVFKQLRKVERDITAFLKKIIAKHRATLDPENPRDFIDIYLIEMLAQEKAAELEEGGFSEEYLFFIIGDLFIAGTDTTTNSILWLVLYMSLYPDVQEKVQKEIDAVVGSGRLPSLTDKGTLPYTEATIMEVQRMTVVVPLSIPHMASKTTEFRGYTIPKGTVIIPNLWSVHRDPTVWENPDDFCPSRFLDEQGQLLRSEYFIPFGIGRRVCMGEQLAKMELFLMFTSMMQAFTFSLPEGHQPPPMNGRFGLTLAPYPYKVCITPR</sequence>
<evidence type="ECO:0000256" key="15">
    <source>
        <dbReference type="ARBA" id="ARBA00023033"/>
    </source>
</evidence>
<keyword evidence="15 28" id="KW-0503">Monooxygenase</keyword>
<dbReference type="EMBL" id="JAICCE010000007">
    <property type="protein sequence ID" value="KAG9275628.1"/>
    <property type="molecule type" value="Genomic_DNA"/>
</dbReference>
<evidence type="ECO:0000256" key="12">
    <source>
        <dbReference type="ARBA" id="ARBA00022989"/>
    </source>
</evidence>
<dbReference type="PROSITE" id="PS00086">
    <property type="entry name" value="CYTOCHROME_P450"/>
    <property type="match status" value="1"/>
</dbReference>
<dbReference type="FunFam" id="1.10.630.10:FF:000017">
    <property type="entry name" value="cytochrome P450 2U1 isoform X1"/>
    <property type="match status" value="1"/>
</dbReference>
<comment type="catalytic activity">
    <reaction evidence="22">
        <text>an omega-methyl-long-chain fatty acid + reduced [NADPH--hemoprotein reductase] + O2 = an omega-hydroxy-long-chain fatty acid + oxidized [NADPH--hemoprotein reductase] + H2O + H(+)</text>
        <dbReference type="Rhea" id="RHEA:56748"/>
        <dbReference type="Rhea" id="RHEA-COMP:11964"/>
        <dbReference type="Rhea" id="RHEA-COMP:11965"/>
        <dbReference type="ChEBI" id="CHEBI:15377"/>
        <dbReference type="ChEBI" id="CHEBI:15378"/>
        <dbReference type="ChEBI" id="CHEBI:15379"/>
        <dbReference type="ChEBI" id="CHEBI:57618"/>
        <dbReference type="ChEBI" id="CHEBI:58210"/>
        <dbReference type="ChEBI" id="CHEBI:140991"/>
        <dbReference type="ChEBI" id="CHEBI:140992"/>
        <dbReference type="EC" id="1.14.14.80"/>
    </reaction>
    <physiologicalReaction direction="left-to-right" evidence="22">
        <dbReference type="Rhea" id="RHEA:56749"/>
    </physiologicalReaction>
</comment>
<evidence type="ECO:0000256" key="10">
    <source>
        <dbReference type="ARBA" id="ARBA00022824"/>
    </source>
</evidence>
<dbReference type="SUPFAM" id="SSF48264">
    <property type="entry name" value="Cytochrome P450"/>
    <property type="match status" value="1"/>
</dbReference>
<evidence type="ECO:0000256" key="17">
    <source>
        <dbReference type="ARBA" id="ARBA00023128"/>
    </source>
</evidence>
<dbReference type="Gene3D" id="1.10.630.10">
    <property type="entry name" value="Cytochrome P450"/>
    <property type="match status" value="1"/>
</dbReference>
<evidence type="ECO:0000256" key="1">
    <source>
        <dbReference type="ARBA" id="ARBA00001971"/>
    </source>
</evidence>
<keyword evidence="7 29" id="KW-0812">Transmembrane</keyword>
<dbReference type="GO" id="GO:0005789">
    <property type="term" value="C:endoplasmic reticulum membrane"/>
    <property type="evidence" value="ECO:0007669"/>
    <property type="project" value="UniProtKB-SubCell"/>
</dbReference>
<feature type="transmembrane region" description="Helical" evidence="29">
    <location>
        <begin position="14"/>
        <end position="35"/>
    </location>
</feature>
<evidence type="ECO:0000256" key="23">
    <source>
        <dbReference type="ARBA" id="ARBA00058812"/>
    </source>
</evidence>
<dbReference type="Proteomes" id="UP000694621">
    <property type="component" value="Unplaced"/>
</dbReference>
<organism evidence="31 32">
    <name type="scientific">Astyanax mexicanus</name>
    <name type="common">Blind cave fish</name>
    <name type="synonym">Astyanax fasciatus mexicanus</name>
    <dbReference type="NCBI Taxonomy" id="7994"/>
    <lineage>
        <taxon>Eukaryota</taxon>
        <taxon>Metazoa</taxon>
        <taxon>Chordata</taxon>
        <taxon>Craniata</taxon>
        <taxon>Vertebrata</taxon>
        <taxon>Euteleostomi</taxon>
        <taxon>Actinopterygii</taxon>
        <taxon>Neopterygii</taxon>
        <taxon>Teleostei</taxon>
        <taxon>Ostariophysi</taxon>
        <taxon>Characiformes</taxon>
        <taxon>Characoidei</taxon>
        <taxon>Acestrorhamphidae</taxon>
        <taxon>Acestrorhamphinae</taxon>
        <taxon>Astyanax</taxon>
    </lineage>
</organism>
<dbReference type="GO" id="GO:0020037">
    <property type="term" value="F:heme binding"/>
    <property type="evidence" value="ECO:0007669"/>
    <property type="project" value="InterPro"/>
</dbReference>
<reference evidence="30 33" key="1">
    <citation type="submission" date="2021-07" db="EMBL/GenBank/DDBJ databases">
        <authorList>
            <person name="Imarazene B."/>
            <person name="Zahm M."/>
            <person name="Klopp C."/>
            <person name="Cabau C."/>
            <person name="Beille S."/>
            <person name="Jouanno E."/>
            <person name="Castinel A."/>
            <person name="Lluch J."/>
            <person name="Gil L."/>
            <person name="Kuchtly C."/>
            <person name="Lopez Roques C."/>
            <person name="Donnadieu C."/>
            <person name="Parrinello H."/>
            <person name="Journot L."/>
            <person name="Du K."/>
            <person name="Schartl M."/>
            <person name="Retaux S."/>
            <person name="Guiguen Y."/>
        </authorList>
    </citation>
    <scope>NUCLEOTIDE SEQUENCE [LARGE SCALE GENOMIC DNA]</scope>
    <source>
        <strain evidence="30">Pach_M1</strain>
        <tissue evidence="30">Testis</tissue>
    </source>
</reference>
<keyword evidence="12 29" id="KW-1133">Transmembrane helix</keyword>
<evidence type="ECO:0000256" key="9">
    <source>
        <dbReference type="ARBA" id="ARBA00022792"/>
    </source>
</evidence>
<proteinExistence type="inferred from homology"/>
<dbReference type="PRINTS" id="PR01686">
    <property type="entry name" value="EP450ICYP2D"/>
</dbReference>
<evidence type="ECO:0000256" key="24">
    <source>
        <dbReference type="ARBA" id="ARBA00066560"/>
    </source>
</evidence>
<dbReference type="InterPro" id="IPR017972">
    <property type="entry name" value="Cyt_P450_CS"/>
</dbReference>
<evidence type="ECO:0000256" key="29">
    <source>
        <dbReference type="SAM" id="Phobius"/>
    </source>
</evidence>
<evidence type="ECO:0000256" key="3">
    <source>
        <dbReference type="ARBA" id="ARBA00004448"/>
    </source>
</evidence>
<dbReference type="OrthoDB" id="1844152at2759"/>
<comment type="catalytic activity">
    <reaction evidence="20">
        <text>(5Z,8Z,11Z,14Z)-eicosatetraenoate + reduced [NADPH--hemoprotein reductase] + O2 = 20-hydroxy-(5Z,8Z,11Z,14Z)-eicosatetraenoate + oxidized [NADPH--hemoprotein reductase] + H2O + H(+)</text>
        <dbReference type="Rhea" id="RHEA:39755"/>
        <dbReference type="Rhea" id="RHEA-COMP:11964"/>
        <dbReference type="Rhea" id="RHEA-COMP:11965"/>
        <dbReference type="ChEBI" id="CHEBI:15377"/>
        <dbReference type="ChEBI" id="CHEBI:15378"/>
        <dbReference type="ChEBI" id="CHEBI:15379"/>
        <dbReference type="ChEBI" id="CHEBI:32395"/>
        <dbReference type="ChEBI" id="CHEBI:57618"/>
        <dbReference type="ChEBI" id="CHEBI:58210"/>
        <dbReference type="ChEBI" id="CHEBI:76624"/>
    </reaction>
    <physiologicalReaction direction="left-to-right" evidence="20">
        <dbReference type="Rhea" id="RHEA:39756"/>
    </physiologicalReaction>
</comment>
<feature type="binding site" description="axial binding residue" evidence="27">
    <location>
        <position position="482"/>
    </location>
    <ligand>
        <name>heme</name>
        <dbReference type="ChEBI" id="CHEBI:30413"/>
    </ligand>
    <ligandPart>
        <name>Fe</name>
        <dbReference type="ChEBI" id="CHEBI:18248"/>
    </ligandPart>
</feature>
<evidence type="ECO:0000256" key="14">
    <source>
        <dbReference type="ARBA" id="ARBA00023004"/>
    </source>
</evidence>
<evidence type="ECO:0000256" key="5">
    <source>
        <dbReference type="ARBA" id="ARBA00010617"/>
    </source>
</evidence>
<evidence type="ECO:0000313" key="30">
    <source>
        <dbReference type="EMBL" id="KAG9275628.1"/>
    </source>
</evidence>
<reference evidence="31" key="2">
    <citation type="submission" date="2025-05" db="UniProtKB">
        <authorList>
            <consortium name="Ensembl"/>
        </authorList>
    </citation>
    <scope>IDENTIFICATION</scope>
</reference>
<dbReference type="GO" id="GO:0006805">
    <property type="term" value="P:xenobiotic metabolic process"/>
    <property type="evidence" value="ECO:0007669"/>
    <property type="project" value="TreeGrafter"/>
</dbReference>
<dbReference type="AlphaFoldDB" id="A0A8B9GLX4"/>
<dbReference type="GO" id="GO:0005743">
    <property type="term" value="C:mitochondrial inner membrane"/>
    <property type="evidence" value="ECO:0007669"/>
    <property type="project" value="UniProtKB-SubCell"/>
</dbReference>
<dbReference type="InterPro" id="IPR008069">
    <property type="entry name" value="Cyt_P450_E_grp-I_CYP2D-like"/>
</dbReference>
<dbReference type="GO" id="GO:0006629">
    <property type="term" value="P:lipid metabolic process"/>
    <property type="evidence" value="ECO:0007669"/>
    <property type="project" value="UniProtKB-KW"/>
</dbReference>
<comment type="similarity">
    <text evidence="5 28">Belongs to the cytochrome P450 family.</text>
</comment>
<dbReference type="PRINTS" id="PR00463">
    <property type="entry name" value="EP450I"/>
</dbReference>
<evidence type="ECO:0000256" key="21">
    <source>
        <dbReference type="ARBA" id="ARBA00052159"/>
    </source>
</evidence>
<dbReference type="GO" id="GO:0008395">
    <property type="term" value="F:steroid hydroxylase activity"/>
    <property type="evidence" value="ECO:0007669"/>
    <property type="project" value="TreeGrafter"/>
</dbReference>
<dbReference type="Ensembl" id="ENSAMXT00005000216.1">
    <property type="protein sequence ID" value="ENSAMXP00005000198.1"/>
    <property type="gene ID" value="ENSAMXG00005000109.1"/>
</dbReference>
<evidence type="ECO:0000256" key="28">
    <source>
        <dbReference type="RuleBase" id="RU000461"/>
    </source>
</evidence>
<dbReference type="Pfam" id="PF00067">
    <property type="entry name" value="p450"/>
    <property type="match status" value="1"/>
</dbReference>
<evidence type="ECO:0000256" key="13">
    <source>
        <dbReference type="ARBA" id="ARBA00023002"/>
    </source>
</evidence>
<keyword evidence="17" id="KW-0496">Mitochondrion</keyword>
<dbReference type="PANTHER" id="PTHR24300">
    <property type="entry name" value="CYTOCHROME P450 508A4-RELATED"/>
    <property type="match status" value="1"/>
</dbReference>
<keyword evidence="16" id="KW-0443">Lipid metabolism</keyword>
<keyword evidence="14 27" id="KW-0408">Iron</keyword>
<dbReference type="GO" id="GO:0006082">
    <property type="term" value="P:organic acid metabolic process"/>
    <property type="evidence" value="ECO:0007669"/>
    <property type="project" value="TreeGrafter"/>
</dbReference>
<keyword evidence="11" id="KW-0492">Microsome</keyword>
<evidence type="ECO:0000256" key="6">
    <source>
        <dbReference type="ARBA" id="ARBA00022617"/>
    </source>
</evidence>
<dbReference type="EC" id="1.14.14.80" evidence="24"/>
<evidence type="ECO:0000313" key="31">
    <source>
        <dbReference type="Ensembl" id="ENSAMXP00005000198.1"/>
    </source>
</evidence>
<evidence type="ECO:0000256" key="20">
    <source>
        <dbReference type="ARBA" id="ARBA00051320"/>
    </source>
</evidence>
<comment type="function">
    <text evidence="23">A cytochrome P450 monooxygenase involved in the metabolism of arachidonic acid and its conjugates. Mechanistically, uses molecular oxygen inserting one oxygen atom into a substrate, and reducing the second into a water molecule, with two electrons provided by NADPH via cytochrome P450 reductase (CPR; NADPH-ferrihemoprotein reductase). Acts as an omega and omega-1 hydroxylase for arachidonic acid and possibly for other long chain fatty acids. May modulate the arachidonic acid signaling pathway and play a role in other fatty acid signaling processes. May down-regulate the biological activities of N-arachidonoyl-serotonin, an endocannabinoid that has anti-nociceptive effects through inhibition of fatty acid amide hydrolase FAAH, TRPV1 receptor and T-type calcium channels. Catalyzes C-2 oxidation of the indole ring of N-arachidonoyl-serotonin forming a less active product 2-oxo-N-arachidonoyl-serotonin.</text>
</comment>
<dbReference type="PRINTS" id="PR00385">
    <property type="entry name" value="P450"/>
</dbReference>
<protein>
    <recommendedName>
        <fullName evidence="25">Cytochrome P450 2U1</fullName>
        <ecNumber evidence="24">1.14.14.80</ecNumber>
    </recommendedName>
    <alternativeName>
        <fullName evidence="26">Long-chain fatty acid omega-monooxygenase</fullName>
    </alternativeName>
</protein>
<dbReference type="InterPro" id="IPR002401">
    <property type="entry name" value="Cyt_P450_E_grp-I"/>
</dbReference>
<name>A0A8B9GLX4_ASTMX</name>
<evidence type="ECO:0000256" key="11">
    <source>
        <dbReference type="ARBA" id="ARBA00022848"/>
    </source>
</evidence>
<keyword evidence="10" id="KW-0256">Endoplasmic reticulum</keyword>